<organism evidence="1 2">
    <name type="scientific">Clydaea vesicula</name>
    <dbReference type="NCBI Taxonomy" id="447962"/>
    <lineage>
        <taxon>Eukaryota</taxon>
        <taxon>Fungi</taxon>
        <taxon>Fungi incertae sedis</taxon>
        <taxon>Chytridiomycota</taxon>
        <taxon>Chytridiomycota incertae sedis</taxon>
        <taxon>Chytridiomycetes</taxon>
        <taxon>Lobulomycetales</taxon>
        <taxon>Lobulomycetaceae</taxon>
        <taxon>Clydaea</taxon>
    </lineage>
</organism>
<dbReference type="Proteomes" id="UP001211065">
    <property type="component" value="Unassembled WGS sequence"/>
</dbReference>
<evidence type="ECO:0000313" key="1">
    <source>
        <dbReference type="EMBL" id="KAJ3220044.1"/>
    </source>
</evidence>
<dbReference type="AlphaFoldDB" id="A0AAD5U0M4"/>
<dbReference type="Pfam" id="PF06108">
    <property type="entry name" value="DUF952"/>
    <property type="match status" value="1"/>
</dbReference>
<name>A0AAD5U0M4_9FUNG</name>
<evidence type="ECO:0000313" key="2">
    <source>
        <dbReference type="Proteomes" id="UP001211065"/>
    </source>
</evidence>
<accession>A0AAD5U0M4</accession>
<dbReference type="Gene3D" id="3.20.170.20">
    <property type="entry name" value="Protein of unknown function DUF952"/>
    <property type="match status" value="1"/>
</dbReference>
<reference evidence="1" key="1">
    <citation type="submission" date="2020-05" db="EMBL/GenBank/DDBJ databases">
        <title>Phylogenomic resolution of chytrid fungi.</title>
        <authorList>
            <person name="Stajich J.E."/>
            <person name="Amses K."/>
            <person name="Simmons R."/>
            <person name="Seto K."/>
            <person name="Myers J."/>
            <person name="Bonds A."/>
            <person name="Quandt C.A."/>
            <person name="Barry K."/>
            <person name="Liu P."/>
            <person name="Grigoriev I."/>
            <person name="Longcore J.E."/>
            <person name="James T.Y."/>
        </authorList>
    </citation>
    <scope>NUCLEOTIDE SEQUENCE</scope>
    <source>
        <strain evidence="1">JEL0476</strain>
    </source>
</reference>
<protein>
    <recommendedName>
        <fullName evidence="3">DUF952 domain-containing protein</fullName>
    </recommendedName>
</protein>
<dbReference type="PANTHER" id="PTHR34129">
    <property type="entry name" value="BLR1139 PROTEIN"/>
    <property type="match status" value="1"/>
</dbReference>
<dbReference type="SUPFAM" id="SSF56399">
    <property type="entry name" value="ADP-ribosylation"/>
    <property type="match status" value="1"/>
</dbReference>
<keyword evidence="2" id="KW-1185">Reference proteome</keyword>
<dbReference type="EMBL" id="JADGJW010000317">
    <property type="protein sequence ID" value="KAJ3220044.1"/>
    <property type="molecule type" value="Genomic_DNA"/>
</dbReference>
<gene>
    <name evidence="1" type="ORF">HK099_004473</name>
</gene>
<comment type="caution">
    <text evidence="1">The sequence shown here is derived from an EMBL/GenBank/DDBJ whole genome shotgun (WGS) entry which is preliminary data.</text>
</comment>
<dbReference type="InterPro" id="IPR009297">
    <property type="entry name" value="DUF952"/>
</dbReference>
<sequence length="112" mass="13219">METVYKVLTPEEFKNFEAEAVGYAGNQMDKKDGFIHLSLHTQVAGVLSRFYKTNLKVYVLKFEINKEKLKFEKPCHFSDETFPHIYHNQLLKSELIEVINLQRTNLEKDFSF</sequence>
<dbReference type="PANTHER" id="PTHR34129:SF1">
    <property type="entry name" value="DUF952 DOMAIN-CONTAINING PROTEIN"/>
    <property type="match status" value="1"/>
</dbReference>
<proteinExistence type="predicted"/>
<evidence type="ECO:0008006" key="3">
    <source>
        <dbReference type="Google" id="ProtNLM"/>
    </source>
</evidence>